<feature type="transmembrane region" description="Helical" evidence="1">
    <location>
        <begin position="16"/>
        <end position="33"/>
    </location>
</feature>
<keyword evidence="1" id="KW-0812">Transmembrane</keyword>
<dbReference type="RefSeq" id="WP_212978638.1">
    <property type="nucleotide sequence ID" value="NZ_AP025343.1"/>
</dbReference>
<keyword evidence="1" id="KW-1133">Transmembrane helix</keyword>
<protein>
    <recommendedName>
        <fullName evidence="2">DUF58 domain-containing protein</fullName>
    </recommendedName>
</protein>
<keyword evidence="1" id="KW-0472">Membrane</keyword>
<feature type="domain" description="DUF58" evidence="2">
    <location>
        <begin position="213"/>
        <end position="318"/>
    </location>
</feature>
<dbReference type="Proteomes" id="UP000682811">
    <property type="component" value="Unassembled WGS sequence"/>
</dbReference>
<dbReference type="EMBL" id="BORT01000010">
    <property type="protein sequence ID" value="GIO47886.1"/>
    <property type="molecule type" value="Genomic_DNA"/>
</dbReference>
<evidence type="ECO:0000313" key="3">
    <source>
        <dbReference type="EMBL" id="GIO47886.1"/>
    </source>
</evidence>
<keyword evidence="4" id="KW-1185">Reference proteome</keyword>
<sequence length="413" mass="45864">MVTLPKTIKSMLQNPRFWAVLAVWTVGLLFVLFQGGKTALMLLMMISVLAVYLLAGGLGGIRRVRGERSLSASLEQAEALRAGEQVKVNLRFSVPGFLPMPYVIIREVMKRHNGETWSFEESVVPDLRGSGEIMFQTPPLERGRYFFTKTECVTEDIFGFVEHKGTFHVPGQFRVLPRTIPIPGWKIIDKNSRLAGPQRVAASRRETTQINGVRDYVYGDRISRIHWNATARTGSWKSKEFEYDSIPKIMIVLDAISGHYSSDKQFELAVSTAASLINYASRERLCIGLATVGEQLKLFAPSENYNDRERMMHHLVDVTADGFGDLLPKLEKGGSFIPSGCLFVLVSPGSGSNTLELLRWADMRGYTPSHILVGTSGNHDKQAWVSMLKARGTFSCAVKDLHELPAALGGGMP</sequence>
<dbReference type="InterPro" id="IPR002881">
    <property type="entry name" value="DUF58"/>
</dbReference>
<reference evidence="3 4" key="1">
    <citation type="submission" date="2021-03" db="EMBL/GenBank/DDBJ databases">
        <title>Antimicrobial resistance genes in bacteria isolated from Japanese honey, and their potential for conferring macrolide and lincosamide resistance in the American foulbrood pathogen Paenibacillus larvae.</title>
        <authorList>
            <person name="Okamoto M."/>
            <person name="Kumagai M."/>
            <person name="Kanamori H."/>
            <person name="Takamatsu D."/>
        </authorList>
    </citation>
    <scope>NUCLEOTIDE SEQUENCE [LARGE SCALE GENOMIC DNA]</scope>
    <source>
        <strain evidence="3 4">J34TS1</strain>
    </source>
</reference>
<organism evidence="3 4">
    <name type="scientific">Paenibacillus azoreducens</name>
    <dbReference type="NCBI Taxonomy" id="116718"/>
    <lineage>
        <taxon>Bacteria</taxon>
        <taxon>Bacillati</taxon>
        <taxon>Bacillota</taxon>
        <taxon>Bacilli</taxon>
        <taxon>Bacillales</taxon>
        <taxon>Paenibacillaceae</taxon>
        <taxon>Paenibacillus</taxon>
    </lineage>
</organism>
<evidence type="ECO:0000259" key="2">
    <source>
        <dbReference type="Pfam" id="PF01882"/>
    </source>
</evidence>
<dbReference type="PANTHER" id="PTHR34351">
    <property type="entry name" value="SLR1927 PROTEIN-RELATED"/>
    <property type="match status" value="1"/>
</dbReference>
<gene>
    <name evidence="3" type="ORF">J34TS1_26510</name>
</gene>
<dbReference type="Pfam" id="PF01882">
    <property type="entry name" value="DUF58"/>
    <property type="match status" value="1"/>
</dbReference>
<proteinExistence type="predicted"/>
<comment type="caution">
    <text evidence="3">The sequence shown here is derived from an EMBL/GenBank/DDBJ whole genome shotgun (WGS) entry which is preliminary data.</text>
</comment>
<evidence type="ECO:0000256" key="1">
    <source>
        <dbReference type="SAM" id="Phobius"/>
    </source>
</evidence>
<evidence type="ECO:0000313" key="4">
    <source>
        <dbReference type="Proteomes" id="UP000682811"/>
    </source>
</evidence>
<dbReference type="PANTHER" id="PTHR34351:SF2">
    <property type="entry name" value="DUF58 DOMAIN-CONTAINING PROTEIN"/>
    <property type="match status" value="1"/>
</dbReference>
<feature type="transmembrane region" description="Helical" evidence="1">
    <location>
        <begin position="39"/>
        <end position="61"/>
    </location>
</feature>
<name>A0A919YAB4_9BACL</name>
<accession>A0A919YAB4</accession>
<dbReference type="AlphaFoldDB" id="A0A919YAB4"/>